<gene>
    <name evidence="2" type="ORF">APLA_LOCUS4841</name>
</gene>
<comment type="caution">
    <text evidence="2">The sequence shown here is derived from an EMBL/GenBank/DDBJ whole genome shotgun (WGS) entry which is preliminary data.</text>
</comment>
<evidence type="ECO:0000259" key="1">
    <source>
        <dbReference type="Pfam" id="PF24626"/>
    </source>
</evidence>
<reference evidence="2 3" key="1">
    <citation type="submission" date="2020-04" db="EMBL/GenBank/DDBJ databases">
        <authorList>
            <person name="Wallbank WR R."/>
            <person name="Pardo Diaz C."/>
            <person name="Kozak K."/>
            <person name="Martin S."/>
            <person name="Jiggins C."/>
            <person name="Moest M."/>
            <person name="Warren A I."/>
            <person name="Byers J.R.P. K."/>
            <person name="Montejo-Kovacevich G."/>
            <person name="Yen C E."/>
        </authorList>
    </citation>
    <scope>NUCLEOTIDE SEQUENCE [LARGE SCALE GENOMIC DNA]</scope>
</reference>
<keyword evidence="3" id="KW-1185">Reference proteome</keyword>
<accession>A0A8S0ZH00</accession>
<evidence type="ECO:0000313" key="2">
    <source>
        <dbReference type="EMBL" id="CAB3232419.1"/>
    </source>
</evidence>
<dbReference type="EMBL" id="CADEBC010000477">
    <property type="protein sequence ID" value="CAB3232419.1"/>
    <property type="molecule type" value="Genomic_DNA"/>
</dbReference>
<name>A0A8S0ZH00_ARCPL</name>
<evidence type="ECO:0000313" key="3">
    <source>
        <dbReference type="Proteomes" id="UP000494106"/>
    </source>
</evidence>
<dbReference type="OrthoDB" id="8022549at2759"/>
<dbReference type="InterPro" id="IPR056924">
    <property type="entry name" value="SH3_Tf2-1"/>
</dbReference>
<dbReference type="Proteomes" id="UP000494106">
    <property type="component" value="Unassembled WGS sequence"/>
</dbReference>
<proteinExistence type="predicted"/>
<organism evidence="2 3">
    <name type="scientific">Arctia plantaginis</name>
    <name type="common">Wood tiger moth</name>
    <name type="synonym">Phalaena plantaginis</name>
    <dbReference type="NCBI Taxonomy" id="874455"/>
    <lineage>
        <taxon>Eukaryota</taxon>
        <taxon>Metazoa</taxon>
        <taxon>Ecdysozoa</taxon>
        <taxon>Arthropoda</taxon>
        <taxon>Hexapoda</taxon>
        <taxon>Insecta</taxon>
        <taxon>Pterygota</taxon>
        <taxon>Neoptera</taxon>
        <taxon>Endopterygota</taxon>
        <taxon>Lepidoptera</taxon>
        <taxon>Glossata</taxon>
        <taxon>Ditrysia</taxon>
        <taxon>Noctuoidea</taxon>
        <taxon>Erebidae</taxon>
        <taxon>Arctiinae</taxon>
        <taxon>Arctia</taxon>
    </lineage>
</organism>
<feature type="domain" description="Tf2-1-like SH3-like" evidence="1">
    <location>
        <begin position="52"/>
        <end position="108"/>
    </location>
</feature>
<sequence>MDILPQELKSRCTIEDLKRDRELAFENSIKSHNYNKKIYDLHREEYKFEVGDRVYVENGNRLNRKKMDELRIGPYKILRKISNSIYEVDAGHKKAESNVYHVTKLSPVRVGSNRTINLIYSLRGWEM</sequence>
<protein>
    <recommendedName>
        <fullName evidence="1">Tf2-1-like SH3-like domain-containing protein</fullName>
    </recommendedName>
</protein>
<dbReference type="Pfam" id="PF24626">
    <property type="entry name" value="SH3_Tf2-1"/>
    <property type="match status" value="1"/>
</dbReference>
<dbReference type="AlphaFoldDB" id="A0A8S0ZH00"/>